<gene>
    <name evidence="1" type="ORF">FJAP1339_LOCUS5548</name>
</gene>
<evidence type="ECO:0000313" key="1">
    <source>
        <dbReference type="EMBL" id="CAD9863016.1"/>
    </source>
</evidence>
<protein>
    <submittedName>
        <fullName evidence="1">Uncharacterized protein</fullName>
    </submittedName>
</protein>
<reference evidence="1" key="1">
    <citation type="submission" date="2021-01" db="EMBL/GenBank/DDBJ databases">
        <authorList>
            <person name="Corre E."/>
            <person name="Pelletier E."/>
            <person name="Niang G."/>
            <person name="Scheremetjew M."/>
            <person name="Finn R."/>
            <person name="Kale V."/>
            <person name="Holt S."/>
            <person name="Cochrane G."/>
            <person name="Meng A."/>
            <person name="Brown T."/>
            <person name="Cohen L."/>
        </authorList>
    </citation>
    <scope>NUCLEOTIDE SEQUENCE</scope>
    <source>
        <strain evidence="1">CCMP1661</strain>
    </source>
</reference>
<accession>A0A7S2V0Y0</accession>
<proteinExistence type="predicted"/>
<sequence length="165" mass="16935">MEFGGGFTPNWSLELTLGGLSTCRLTCGFPSGCLVFFQQFLAGWLPPYITGVGNSLGVSISLTGFFRSQLLAFLAGGRPGLTGGSQGLVGGGGAKIGSVQCSLAQDWSKFFALGGDWSVKCFVASGWSVGFSFLLGSLLVGGGWSAEFWLVSFLVSGGPALRGGP</sequence>
<dbReference type="AlphaFoldDB" id="A0A7S2V0Y0"/>
<dbReference type="EMBL" id="HBHR01011483">
    <property type="protein sequence ID" value="CAD9863016.1"/>
    <property type="molecule type" value="Transcribed_RNA"/>
</dbReference>
<name>A0A7S2V0Y0_9STRA</name>
<organism evidence="1">
    <name type="scientific">Fibrocapsa japonica</name>
    <dbReference type="NCBI Taxonomy" id="94617"/>
    <lineage>
        <taxon>Eukaryota</taxon>
        <taxon>Sar</taxon>
        <taxon>Stramenopiles</taxon>
        <taxon>Ochrophyta</taxon>
        <taxon>Raphidophyceae</taxon>
        <taxon>Chattonellales</taxon>
        <taxon>Chattonellaceae</taxon>
        <taxon>Fibrocapsa</taxon>
    </lineage>
</organism>